<gene>
    <name evidence="2" type="ORF">CYJ76_10770</name>
</gene>
<keyword evidence="1" id="KW-0472">Membrane</keyword>
<organism evidence="2 3">
    <name type="scientific">Kytococcus schroeteri</name>
    <dbReference type="NCBI Taxonomy" id="138300"/>
    <lineage>
        <taxon>Bacteria</taxon>
        <taxon>Bacillati</taxon>
        <taxon>Actinomycetota</taxon>
        <taxon>Actinomycetes</taxon>
        <taxon>Micrococcales</taxon>
        <taxon>Kytococcaceae</taxon>
        <taxon>Kytococcus</taxon>
    </lineage>
</organism>
<protein>
    <submittedName>
        <fullName evidence="2">Uncharacterized protein</fullName>
    </submittedName>
</protein>
<evidence type="ECO:0000313" key="3">
    <source>
        <dbReference type="Proteomes" id="UP000234206"/>
    </source>
</evidence>
<reference evidence="2 3" key="1">
    <citation type="submission" date="2017-12" db="EMBL/GenBank/DDBJ databases">
        <title>Phylogenetic diversity of female urinary microbiome.</title>
        <authorList>
            <person name="Thomas-White K."/>
            <person name="Wolfe A.J."/>
        </authorList>
    </citation>
    <scope>NUCLEOTIDE SEQUENCE [LARGE SCALE GENOMIC DNA]</scope>
    <source>
        <strain evidence="2 3">UMB1298</strain>
    </source>
</reference>
<dbReference type="Proteomes" id="UP000234206">
    <property type="component" value="Unassembled WGS sequence"/>
</dbReference>
<proteinExistence type="predicted"/>
<evidence type="ECO:0000256" key="1">
    <source>
        <dbReference type="SAM" id="Phobius"/>
    </source>
</evidence>
<dbReference type="RefSeq" id="WP_180802287.1">
    <property type="nucleotide sequence ID" value="NZ_PKIZ01000026.1"/>
</dbReference>
<dbReference type="AlphaFoldDB" id="A0A2I1P887"/>
<feature type="non-terminal residue" evidence="2">
    <location>
        <position position="65"/>
    </location>
</feature>
<keyword evidence="1" id="KW-0812">Transmembrane</keyword>
<comment type="caution">
    <text evidence="2">The sequence shown here is derived from an EMBL/GenBank/DDBJ whole genome shotgun (WGS) entry which is preliminary data.</text>
</comment>
<keyword evidence="1" id="KW-1133">Transmembrane helix</keyword>
<keyword evidence="3" id="KW-1185">Reference proteome</keyword>
<name>A0A2I1P887_9MICO</name>
<accession>A0A2I1P887</accession>
<dbReference type="EMBL" id="PKIZ01000026">
    <property type="protein sequence ID" value="PKZ40848.1"/>
    <property type="molecule type" value="Genomic_DNA"/>
</dbReference>
<evidence type="ECO:0000313" key="2">
    <source>
        <dbReference type="EMBL" id="PKZ40848.1"/>
    </source>
</evidence>
<sequence length="65" mass="7332">MSTKIPETTRQRGHGGRRWWRWGCGTVAALLALLLVLAAVWVWRANDTLEKNITVDDQLLPSTTT</sequence>
<feature type="transmembrane region" description="Helical" evidence="1">
    <location>
        <begin position="20"/>
        <end position="43"/>
    </location>
</feature>